<dbReference type="Pfam" id="PF04882">
    <property type="entry name" value="Peroxin-3"/>
    <property type="match status" value="2"/>
</dbReference>
<dbReference type="InterPro" id="IPR006966">
    <property type="entry name" value="Peroxin-3"/>
</dbReference>
<dbReference type="AlphaFoldDB" id="A0A811V4I4"/>
<evidence type="ECO:0000256" key="4">
    <source>
        <dbReference type="ARBA" id="ARBA00025338"/>
    </source>
</evidence>
<dbReference type="GO" id="GO:0030674">
    <property type="term" value="F:protein-macromolecule adaptor activity"/>
    <property type="evidence" value="ECO:0007669"/>
    <property type="project" value="TreeGrafter"/>
</dbReference>
<evidence type="ECO:0000256" key="1">
    <source>
        <dbReference type="ARBA" id="ARBA00011494"/>
    </source>
</evidence>
<evidence type="ECO:0000313" key="7">
    <source>
        <dbReference type="Proteomes" id="UP000606786"/>
    </source>
</evidence>
<dbReference type="PANTHER" id="PTHR28080">
    <property type="entry name" value="PEROXISOMAL BIOGENESIS FACTOR 3"/>
    <property type="match status" value="1"/>
</dbReference>
<proteinExistence type="predicted"/>
<evidence type="ECO:0000256" key="3">
    <source>
        <dbReference type="ARBA" id="ARBA00022593"/>
    </source>
</evidence>
<dbReference type="GO" id="GO:0005778">
    <property type="term" value="C:peroxisomal membrane"/>
    <property type="evidence" value="ECO:0007669"/>
    <property type="project" value="InterPro"/>
</dbReference>
<organism evidence="6 7">
    <name type="scientific">Ceratitis capitata</name>
    <name type="common">Mediterranean fruit fly</name>
    <name type="synonym">Tephritis capitata</name>
    <dbReference type="NCBI Taxonomy" id="7213"/>
    <lineage>
        <taxon>Eukaryota</taxon>
        <taxon>Metazoa</taxon>
        <taxon>Ecdysozoa</taxon>
        <taxon>Arthropoda</taxon>
        <taxon>Hexapoda</taxon>
        <taxon>Insecta</taxon>
        <taxon>Pterygota</taxon>
        <taxon>Neoptera</taxon>
        <taxon>Endopterygota</taxon>
        <taxon>Diptera</taxon>
        <taxon>Brachycera</taxon>
        <taxon>Muscomorpha</taxon>
        <taxon>Tephritoidea</taxon>
        <taxon>Tephritidae</taxon>
        <taxon>Ceratitis</taxon>
        <taxon>Ceratitis</taxon>
    </lineage>
</organism>
<gene>
    <name evidence="6" type="ORF">CCAP1982_LOCUS13818</name>
</gene>
<comment type="caution">
    <text evidence="6">The sequence shown here is derived from an EMBL/GenBank/DDBJ whole genome shotgun (WGS) entry which is preliminary data.</text>
</comment>
<keyword evidence="7" id="KW-1185">Reference proteome</keyword>
<dbReference type="GO" id="GO:0045046">
    <property type="term" value="P:protein import into peroxisome membrane"/>
    <property type="evidence" value="ECO:0007669"/>
    <property type="project" value="TreeGrafter"/>
</dbReference>
<reference evidence="6" key="1">
    <citation type="submission" date="2020-11" db="EMBL/GenBank/DDBJ databases">
        <authorList>
            <person name="Whitehead M."/>
        </authorList>
    </citation>
    <scope>NUCLEOTIDE SEQUENCE</scope>
    <source>
        <strain evidence="6">EGII</strain>
    </source>
</reference>
<keyword evidence="3" id="KW-0962">Peroxisome biogenesis</keyword>
<comment type="subunit">
    <text evidence="1">Interacts with PEX19.</text>
</comment>
<dbReference type="OrthoDB" id="45930at2759"/>
<dbReference type="EMBL" id="CAJHJT010000034">
    <property type="protein sequence ID" value="CAD7005458.1"/>
    <property type="molecule type" value="Genomic_DNA"/>
</dbReference>
<evidence type="ECO:0000256" key="5">
    <source>
        <dbReference type="ARBA" id="ARBA00029630"/>
    </source>
</evidence>
<accession>A0A811V4I4</accession>
<dbReference type="Proteomes" id="UP000606786">
    <property type="component" value="Unassembled WGS sequence"/>
</dbReference>
<comment type="function">
    <text evidence="4">Involved in peroxisome biosynthesis and integrity. Assembles membrane vesicles before the matrix proteins are translocated. As a docking factor for PEX19, is necessary for the import of peroxisomal membrane proteins in the peroxisomes.</text>
</comment>
<evidence type="ECO:0000256" key="2">
    <source>
        <dbReference type="ARBA" id="ARBA00014294"/>
    </source>
</evidence>
<protein>
    <recommendedName>
        <fullName evidence="2">Peroxisomal biogenesis factor 3</fullName>
    </recommendedName>
    <alternativeName>
        <fullName evidence="5">Peroxisomal assembly protein PEX3</fullName>
    </alternativeName>
</protein>
<dbReference type="PANTHER" id="PTHR28080:SF1">
    <property type="entry name" value="PEROXISOMAL BIOGENESIS FACTOR 3"/>
    <property type="match status" value="1"/>
</dbReference>
<name>A0A811V4I4_CERCA</name>
<evidence type="ECO:0000313" key="6">
    <source>
        <dbReference type="EMBL" id="CAD7005458.1"/>
    </source>
</evidence>
<sequence length="372" mass="41970">MLGGLRDFVVRHRRKFIVTGVLVGGSYIAIKYAQRKLIEFQTRQARDFLEKSRRMQHFETTESTCNKVILGMGTELYAAILRECNADALLEQLRQNPSNKVELWEEMKIVAFTRLTTFVYASTMLVIALRAQINLLGGYLYQDVTLEKKEISEDLKQRYLSLIGNFIHEGGLSDLIQLIRSKVIAMMKTVPLTKPFNLADIEQLFWSLQISISSEKDDPIKNMVRFLLPMEVPEYNRLLDIMFSDTLDVLDNVEAITVCANNVSRGFSLAVDAIAEGIFQSQHETNAEINKKGMNKSGDGDASAAAVNSMLKLNKVEIPLAKLIPIISGLTSKGFDEKSRPQNLATSLLTFYMIEEKTKVFGANIYEVFSSK</sequence>